<accession>A0A848KAU2</accession>
<reference evidence="1 2" key="1">
    <citation type="submission" date="2019-05" db="EMBL/GenBank/DDBJ databases">
        <authorList>
            <person name="Lee S.D."/>
        </authorList>
    </citation>
    <scope>NUCLEOTIDE SEQUENCE [LARGE SCALE GENOMIC DNA]</scope>
    <source>
        <strain evidence="1 2">YC2-7</strain>
    </source>
</reference>
<gene>
    <name evidence="1" type="ORF">FGL95_04680</name>
</gene>
<dbReference type="RefSeq" id="WP_169584997.1">
    <property type="nucleotide sequence ID" value="NZ_VCQU01000001.1"/>
</dbReference>
<keyword evidence="2" id="KW-1185">Reference proteome</keyword>
<reference evidence="1 2" key="2">
    <citation type="submission" date="2020-06" db="EMBL/GenBank/DDBJ databases">
        <title>Antribacter stalactiti gen. nov., sp. nov., a new member of the family Nacardiaceae isolated from a cave.</title>
        <authorList>
            <person name="Kim I.S."/>
        </authorList>
    </citation>
    <scope>NUCLEOTIDE SEQUENCE [LARGE SCALE GENOMIC DNA]</scope>
    <source>
        <strain evidence="1 2">YC2-7</strain>
    </source>
</reference>
<proteinExistence type="predicted"/>
<evidence type="ECO:0008006" key="3">
    <source>
        <dbReference type="Google" id="ProtNLM"/>
    </source>
</evidence>
<sequence length="205" mass="22337">MAQLSHADFARQVLAAAAPPDRVAAVIAQVLGDKFEIGPIHVGPAGIATATVVGTAGFVDATTCLDDEWDVNVSVPVSLSVWVHLAGKPARYRIALRVRTRFRLILEEPCTVVVDFEDVRREHIDATVNPHGMPSRLLGWVGKINTQVGDQVVAYFNHLIASPEVFELCHIDVQELLKRAWASGLVIPVTGDDPYRPLEFTDRAG</sequence>
<evidence type="ECO:0000313" key="1">
    <source>
        <dbReference type="EMBL" id="NMN94334.1"/>
    </source>
</evidence>
<comment type="caution">
    <text evidence="1">The sequence shown here is derived from an EMBL/GenBank/DDBJ whole genome shotgun (WGS) entry which is preliminary data.</text>
</comment>
<name>A0A848KAU2_9NOCA</name>
<organism evidence="1 2">
    <name type="scientific">Antrihabitans stalactiti</name>
    <dbReference type="NCBI Taxonomy" id="2584121"/>
    <lineage>
        <taxon>Bacteria</taxon>
        <taxon>Bacillati</taxon>
        <taxon>Actinomycetota</taxon>
        <taxon>Actinomycetes</taxon>
        <taxon>Mycobacteriales</taxon>
        <taxon>Nocardiaceae</taxon>
        <taxon>Antrihabitans</taxon>
    </lineage>
</organism>
<protein>
    <recommendedName>
        <fullName evidence="3">DUF4403 family protein</fullName>
    </recommendedName>
</protein>
<dbReference type="AlphaFoldDB" id="A0A848KAU2"/>
<evidence type="ECO:0000313" key="2">
    <source>
        <dbReference type="Proteomes" id="UP000535543"/>
    </source>
</evidence>
<dbReference type="Proteomes" id="UP000535543">
    <property type="component" value="Unassembled WGS sequence"/>
</dbReference>
<dbReference type="EMBL" id="VCQU01000001">
    <property type="protein sequence ID" value="NMN94334.1"/>
    <property type="molecule type" value="Genomic_DNA"/>
</dbReference>